<feature type="region of interest" description="Disordered" evidence="1">
    <location>
        <begin position="1"/>
        <end position="48"/>
    </location>
</feature>
<feature type="compositionally biased region" description="Basic residues" evidence="1">
    <location>
        <begin position="195"/>
        <end position="210"/>
    </location>
</feature>
<evidence type="ECO:0000313" key="2">
    <source>
        <dbReference type="EMBL" id="QTD95990.1"/>
    </source>
</evidence>
<evidence type="ECO:0000313" key="3">
    <source>
        <dbReference type="Proteomes" id="UP000663908"/>
    </source>
</evidence>
<sequence>MDRLRHRHLRRPVRRGRALGPGDRWPCPSQECDPQRPGPRSAEPTMPRPVCGTAAAARAGAVGLVAHRRRDRWSEAVACTNLGRALSYLGQETEAIDARAEAHALVRDISDRQSEAEAMHDLGNGLGLAPGDVRDAEQPIEAHTPARDLIHELGDRVSEASVWIDLGAVLVRAERRSEVPMHQAGPGAPPGYRQPRGRRHEVAQPRRRPAGHAGRGDHRGDRHCPWSAIAGRRLVRDRTYPAPSRACSPRHREPRRSRANLRSGRRRVRPRPGPRGSCRSEGHWVNDA</sequence>
<evidence type="ECO:0008006" key="4">
    <source>
        <dbReference type="Google" id="ProtNLM"/>
    </source>
</evidence>
<protein>
    <recommendedName>
        <fullName evidence="4">Tetratricopeptide repeat protein</fullName>
    </recommendedName>
</protein>
<reference evidence="2 3" key="1">
    <citation type="submission" date="2021-03" db="EMBL/GenBank/DDBJ databases">
        <title>Complete genome sequence of Streptomyces cyanogenus S136, producer of anticancer angucycline landomycin A.</title>
        <authorList>
            <person name="Hrab P."/>
            <person name="Ruckert C."/>
            <person name="Busche T."/>
            <person name="Ostash I."/>
            <person name="Kalinowski J."/>
            <person name="Fedorenko V."/>
            <person name="Yushchuk O."/>
            <person name="Ostash B."/>
        </authorList>
    </citation>
    <scope>NUCLEOTIDE SEQUENCE [LARGE SCALE GENOMIC DNA]</scope>
    <source>
        <strain evidence="2 3">S136</strain>
    </source>
</reference>
<dbReference type="EMBL" id="CP071839">
    <property type="protein sequence ID" value="QTD95990.1"/>
    <property type="molecule type" value="Genomic_DNA"/>
</dbReference>
<feature type="region of interest" description="Disordered" evidence="1">
    <location>
        <begin position="179"/>
        <end position="288"/>
    </location>
</feature>
<accession>A0ABX7THS5</accession>
<feature type="compositionally biased region" description="Basic and acidic residues" evidence="1">
    <location>
        <begin position="278"/>
        <end position="288"/>
    </location>
</feature>
<dbReference type="InterPro" id="IPR011990">
    <property type="entry name" value="TPR-like_helical_dom_sf"/>
</dbReference>
<keyword evidence="3" id="KW-1185">Reference proteome</keyword>
<organism evidence="2 3">
    <name type="scientific">Streptomyces cyanogenus</name>
    <dbReference type="NCBI Taxonomy" id="80860"/>
    <lineage>
        <taxon>Bacteria</taxon>
        <taxon>Bacillati</taxon>
        <taxon>Actinomycetota</taxon>
        <taxon>Actinomycetes</taxon>
        <taxon>Kitasatosporales</taxon>
        <taxon>Streptomycetaceae</taxon>
        <taxon>Streptomyces</taxon>
    </lineage>
</organism>
<feature type="compositionally biased region" description="Basic residues" evidence="1">
    <location>
        <begin position="1"/>
        <end position="17"/>
    </location>
</feature>
<evidence type="ECO:0000256" key="1">
    <source>
        <dbReference type="SAM" id="MobiDB-lite"/>
    </source>
</evidence>
<name>A0ABX7THS5_STRCY</name>
<dbReference type="Proteomes" id="UP000663908">
    <property type="component" value="Chromosome"/>
</dbReference>
<feature type="compositionally biased region" description="Basic and acidic residues" evidence="1">
    <location>
        <begin position="214"/>
        <end position="224"/>
    </location>
</feature>
<dbReference type="SUPFAM" id="SSF48452">
    <property type="entry name" value="TPR-like"/>
    <property type="match status" value="1"/>
</dbReference>
<feature type="compositionally biased region" description="Basic residues" evidence="1">
    <location>
        <begin position="248"/>
        <end position="272"/>
    </location>
</feature>
<proteinExistence type="predicted"/>
<dbReference type="Gene3D" id="1.25.40.10">
    <property type="entry name" value="Tetratricopeptide repeat domain"/>
    <property type="match status" value="1"/>
</dbReference>
<gene>
    <name evidence="2" type="ORF">S1361_01465</name>
</gene>